<dbReference type="Proteomes" id="UP001556653">
    <property type="component" value="Unassembled WGS sequence"/>
</dbReference>
<comment type="catalytic activity">
    <reaction evidence="4">
        <text>dTTP + H2O = dTMP + diphosphate + H(+)</text>
        <dbReference type="Rhea" id="RHEA:28534"/>
        <dbReference type="ChEBI" id="CHEBI:15377"/>
        <dbReference type="ChEBI" id="CHEBI:15378"/>
        <dbReference type="ChEBI" id="CHEBI:33019"/>
        <dbReference type="ChEBI" id="CHEBI:37568"/>
        <dbReference type="ChEBI" id="CHEBI:63528"/>
        <dbReference type="EC" id="3.6.1.9"/>
    </reaction>
</comment>
<keyword evidence="3 4" id="KW-0546">Nucleotide metabolism</keyword>
<dbReference type="HAMAP" id="MF_00528">
    <property type="entry name" value="Maf"/>
    <property type="match status" value="1"/>
</dbReference>
<dbReference type="PIRSF" id="PIRSF006305">
    <property type="entry name" value="Maf"/>
    <property type="match status" value="1"/>
</dbReference>
<dbReference type="Gene3D" id="3.90.950.10">
    <property type="match status" value="1"/>
</dbReference>
<sequence length="208" mass="22445">MTDAQSDATDPDLFLASASPRRAELLERMGVRFRTVAQSVDEQIEPDETPEVFVIRLALEKARAGLSARPAGAGAPVLGADTAVVIDDEVLGKPADRDQALAMLDRLAGRSHRVLTGVALLDEDREVTRLSLSMVTLRELASAEKNAYWESGEPADKAGAYAIQGRGGVFIEQLEGSYSGVMGLPMFETHDLLAEFGIDYQSRWPAGQ</sequence>
<dbReference type="RefSeq" id="WP_367965913.1">
    <property type="nucleotide sequence ID" value="NZ_JBAKFI010000003.1"/>
</dbReference>
<dbReference type="Pfam" id="PF02545">
    <property type="entry name" value="Maf"/>
    <property type="match status" value="1"/>
</dbReference>
<dbReference type="PANTHER" id="PTHR43213">
    <property type="entry name" value="BIFUNCTIONAL DTTP/UTP PYROPHOSPHATASE/METHYLTRANSFERASE PROTEIN-RELATED"/>
    <property type="match status" value="1"/>
</dbReference>
<keyword evidence="6" id="KW-1185">Reference proteome</keyword>
<evidence type="ECO:0000256" key="2">
    <source>
        <dbReference type="ARBA" id="ARBA00022801"/>
    </source>
</evidence>
<evidence type="ECO:0000256" key="4">
    <source>
        <dbReference type="HAMAP-Rule" id="MF_00528"/>
    </source>
</evidence>
<dbReference type="SUPFAM" id="SSF52972">
    <property type="entry name" value="ITPase-like"/>
    <property type="match status" value="1"/>
</dbReference>
<gene>
    <name evidence="5" type="ORF">V6X64_00270</name>
</gene>
<comment type="function">
    <text evidence="4">Nucleoside triphosphate pyrophosphatase that hydrolyzes dTTP and UTP. May have a dual role in cell division arrest and in preventing the incorporation of modified nucleotides into cellular nucleic acids.</text>
</comment>
<comment type="caution">
    <text evidence="5">The sequence shown here is derived from an EMBL/GenBank/DDBJ whole genome shotgun (WGS) entry which is preliminary data.</text>
</comment>
<feature type="site" description="Important for substrate specificity" evidence="4">
    <location>
        <position position="164"/>
    </location>
</feature>
<evidence type="ECO:0000256" key="3">
    <source>
        <dbReference type="ARBA" id="ARBA00023080"/>
    </source>
</evidence>
<dbReference type="EMBL" id="JBAKFJ010000001">
    <property type="protein sequence ID" value="MEX0385429.1"/>
    <property type="molecule type" value="Genomic_DNA"/>
</dbReference>
<comment type="caution">
    <text evidence="4">Lacks conserved residue(s) required for the propagation of feature annotation.</text>
</comment>
<feature type="active site" description="Proton acceptor" evidence="4">
    <location>
        <position position="81"/>
    </location>
</feature>
<keyword evidence="2 4" id="KW-0378">Hydrolase</keyword>
<comment type="cofactor">
    <cofactor evidence="1 4">
        <name>a divalent metal cation</name>
        <dbReference type="ChEBI" id="CHEBI:60240"/>
    </cofactor>
</comment>
<name>A0ABV3S8S7_9GAMM</name>
<dbReference type="CDD" id="cd00555">
    <property type="entry name" value="Maf"/>
    <property type="match status" value="1"/>
</dbReference>
<dbReference type="InterPro" id="IPR029001">
    <property type="entry name" value="ITPase-like_fam"/>
</dbReference>
<comment type="catalytic activity">
    <reaction evidence="4">
        <text>UTP + H2O = UMP + diphosphate + H(+)</text>
        <dbReference type="Rhea" id="RHEA:29395"/>
        <dbReference type="ChEBI" id="CHEBI:15377"/>
        <dbReference type="ChEBI" id="CHEBI:15378"/>
        <dbReference type="ChEBI" id="CHEBI:33019"/>
        <dbReference type="ChEBI" id="CHEBI:46398"/>
        <dbReference type="ChEBI" id="CHEBI:57865"/>
        <dbReference type="EC" id="3.6.1.9"/>
    </reaction>
</comment>
<dbReference type="InterPro" id="IPR003697">
    <property type="entry name" value="Maf-like"/>
</dbReference>
<proteinExistence type="inferred from homology"/>
<feature type="site" description="Important for substrate specificity" evidence="4">
    <location>
        <position position="82"/>
    </location>
</feature>
<evidence type="ECO:0000313" key="6">
    <source>
        <dbReference type="Proteomes" id="UP001556653"/>
    </source>
</evidence>
<dbReference type="EC" id="3.6.1.9" evidence="4"/>
<evidence type="ECO:0000313" key="5">
    <source>
        <dbReference type="EMBL" id="MEX0385429.1"/>
    </source>
</evidence>
<evidence type="ECO:0000256" key="1">
    <source>
        <dbReference type="ARBA" id="ARBA00001968"/>
    </source>
</evidence>
<reference evidence="5 6" key="1">
    <citation type="submission" date="2024-02" db="EMBL/GenBank/DDBJ databases">
        <title>New especies of Spiribacter isolated from saline water.</title>
        <authorList>
            <person name="Leon M.J."/>
            <person name="De La Haba R."/>
            <person name="Sanchez-Porro C."/>
            <person name="Ventosa A."/>
        </authorList>
    </citation>
    <scope>NUCLEOTIDE SEQUENCE [LARGE SCALE GENOMIC DNA]</scope>
    <source>
        <strain evidence="6">ag22IC4-227</strain>
    </source>
</reference>
<keyword evidence="4" id="KW-0963">Cytoplasm</keyword>
<organism evidence="5 6">
    <name type="scientific">Spiribacter onubensis</name>
    <dbReference type="NCBI Taxonomy" id="3122420"/>
    <lineage>
        <taxon>Bacteria</taxon>
        <taxon>Pseudomonadati</taxon>
        <taxon>Pseudomonadota</taxon>
        <taxon>Gammaproteobacteria</taxon>
        <taxon>Chromatiales</taxon>
        <taxon>Ectothiorhodospiraceae</taxon>
        <taxon>Spiribacter</taxon>
    </lineage>
</organism>
<protein>
    <recommendedName>
        <fullName evidence="4">dTTP/UTP pyrophosphatase</fullName>
        <shortName evidence="4">dTTPase/UTPase</shortName>
        <ecNumber evidence="4">3.6.1.9</ecNumber>
    </recommendedName>
    <alternativeName>
        <fullName evidence="4">Nucleoside triphosphate pyrophosphatase</fullName>
    </alternativeName>
    <alternativeName>
        <fullName evidence="4">Nucleotide pyrophosphatase</fullName>
        <shortName evidence="4">Nucleotide PPase</shortName>
    </alternativeName>
</protein>
<feature type="site" description="Important for substrate specificity" evidence="4">
    <location>
        <position position="21"/>
    </location>
</feature>
<dbReference type="GO" id="GO:0016787">
    <property type="term" value="F:hydrolase activity"/>
    <property type="evidence" value="ECO:0007669"/>
    <property type="project" value="UniProtKB-KW"/>
</dbReference>
<dbReference type="PANTHER" id="PTHR43213:SF5">
    <property type="entry name" value="BIFUNCTIONAL DTTP_UTP PYROPHOSPHATASE_METHYLTRANSFERASE PROTEIN-RELATED"/>
    <property type="match status" value="1"/>
</dbReference>
<dbReference type="NCBIfam" id="TIGR00172">
    <property type="entry name" value="maf"/>
    <property type="match status" value="1"/>
</dbReference>
<comment type="similarity">
    <text evidence="4">Belongs to the Maf family. YhdE subfamily.</text>
</comment>
<accession>A0ABV3S8S7</accession>
<comment type="subcellular location">
    <subcellularLocation>
        <location evidence="4">Cytoplasm</location>
    </subcellularLocation>
</comment>